<dbReference type="EMBL" id="BDCO01000002">
    <property type="protein sequence ID" value="GAT33755.1"/>
    <property type="molecule type" value="Genomic_DNA"/>
</dbReference>
<dbReference type="PANTHER" id="PTHR12110">
    <property type="entry name" value="HYDROXYPYRUVATE ISOMERASE"/>
    <property type="match status" value="1"/>
</dbReference>
<dbReference type="OrthoDB" id="186629at2"/>
<comment type="caution">
    <text evidence="2">The sequence shown here is derived from an EMBL/GenBank/DDBJ whole genome shotgun (WGS) entry which is preliminary data.</text>
</comment>
<reference evidence="3" key="1">
    <citation type="journal article" date="2017" name="Genome Announc.">
        <title>Draft Genome Sequence of Terrimicrobium sacchariphilum NM-5T, a Facultative Anaerobic Soil Bacterium of the Class Spartobacteria.</title>
        <authorList>
            <person name="Qiu Y.L."/>
            <person name="Tourlousse D.M."/>
            <person name="Matsuura N."/>
            <person name="Ohashi A."/>
            <person name="Sekiguchi Y."/>
        </authorList>
    </citation>
    <scope>NUCLEOTIDE SEQUENCE [LARGE SCALE GENOMIC DNA]</scope>
    <source>
        <strain evidence="3">NM-5</strain>
    </source>
</reference>
<dbReference type="Gene3D" id="3.20.20.150">
    <property type="entry name" value="Divalent-metal-dependent TIM barrel enzymes"/>
    <property type="match status" value="1"/>
</dbReference>
<dbReference type="AlphaFoldDB" id="A0A146G7T4"/>
<evidence type="ECO:0000313" key="3">
    <source>
        <dbReference type="Proteomes" id="UP000076023"/>
    </source>
</evidence>
<sequence length="301" mass="35072">MLSFSTAWNSNRHRSGESIVREILEMGFDAIELGHGLKAHTVHEILSFQEKEGFRVSSLHNFCPLPPEVMVDNPDCYEFTSHRLTDRKRAVRLTLQTIDMAERFGAKVVVLHTGRIKTLKLTRHLRELVENEGNFTRRYSKEKLCAVLRREKVGESYIQRALDCLMEITDYASEKGIRLGIENREHYEAMPSEHEFVNFLQRLDAPNAMYWHDFGHAQIKHNLGLLDHSDWLRKMGPRTMGCHVHDVGWPFQDHRAPFTGEIPFEKLVQFLPPDCLFVFELHPRTAKEDILSAAARWRTLR</sequence>
<keyword evidence="2" id="KW-0413">Isomerase</keyword>
<dbReference type="RefSeq" id="WP_075079454.1">
    <property type="nucleotide sequence ID" value="NZ_BDCO01000002.1"/>
</dbReference>
<protein>
    <submittedName>
        <fullName evidence="2">Sugar phosphate isomerase/epimerase</fullName>
    </submittedName>
</protein>
<dbReference type="PANTHER" id="PTHR12110:SF21">
    <property type="entry name" value="XYLOSE ISOMERASE-LIKE TIM BARREL DOMAIN-CONTAINING PROTEIN"/>
    <property type="match status" value="1"/>
</dbReference>
<gene>
    <name evidence="2" type="ORF">TSACC_22173</name>
</gene>
<organism evidence="2 3">
    <name type="scientific">Terrimicrobium sacchariphilum</name>
    <dbReference type="NCBI Taxonomy" id="690879"/>
    <lineage>
        <taxon>Bacteria</taxon>
        <taxon>Pseudomonadati</taxon>
        <taxon>Verrucomicrobiota</taxon>
        <taxon>Terrimicrobiia</taxon>
        <taxon>Terrimicrobiales</taxon>
        <taxon>Terrimicrobiaceae</taxon>
        <taxon>Terrimicrobium</taxon>
    </lineage>
</organism>
<dbReference type="InterPro" id="IPR050312">
    <property type="entry name" value="IolE/XylAMocC-like"/>
</dbReference>
<name>A0A146G7T4_TERSA</name>
<evidence type="ECO:0000259" key="1">
    <source>
        <dbReference type="Pfam" id="PF01261"/>
    </source>
</evidence>
<dbReference type="STRING" id="690879.TSACC_22173"/>
<keyword evidence="3" id="KW-1185">Reference proteome</keyword>
<proteinExistence type="predicted"/>
<dbReference type="InParanoid" id="A0A146G7T4"/>
<accession>A0A146G7T4</accession>
<evidence type="ECO:0000313" key="2">
    <source>
        <dbReference type="EMBL" id="GAT33755.1"/>
    </source>
</evidence>
<dbReference type="GO" id="GO:0016853">
    <property type="term" value="F:isomerase activity"/>
    <property type="evidence" value="ECO:0007669"/>
    <property type="project" value="UniProtKB-KW"/>
</dbReference>
<dbReference type="InterPro" id="IPR036237">
    <property type="entry name" value="Xyl_isomerase-like_sf"/>
</dbReference>
<dbReference type="SUPFAM" id="SSF51658">
    <property type="entry name" value="Xylose isomerase-like"/>
    <property type="match status" value="1"/>
</dbReference>
<dbReference type="Pfam" id="PF01261">
    <property type="entry name" value="AP_endonuc_2"/>
    <property type="match status" value="1"/>
</dbReference>
<dbReference type="InterPro" id="IPR013022">
    <property type="entry name" value="Xyl_isomerase-like_TIM-brl"/>
</dbReference>
<feature type="domain" description="Xylose isomerase-like TIM barrel" evidence="1">
    <location>
        <begin position="21"/>
        <end position="297"/>
    </location>
</feature>
<dbReference type="Proteomes" id="UP000076023">
    <property type="component" value="Unassembled WGS sequence"/>
</dbReference>